<dbReference type="InterPro" id="IPR010752">
    <property type="entry name" value="DUF1329"/>
</dbReference>
<dbReference type="CDD" id="cd16329">
    <property type="entry name" value="LolA_like"/>
    <property type="match status" value="1"/>
</dbReference>
<sequence>MKFVKTLLATTLALAVASAAHAAVSPDQAAKLGTTLTPVGAEKAGNADGTIPAYTGGLTTAPVSFQKGSSFRPDPFDGEKPTLVIDGKNAAQYAGKLTASTQELLKRYPSYRVDVYPTHRTVAMSQQVLENTAKNAVNAKTSEGGLALENTLPGVPFPIPVDGNEAMWNHLLRYQGVGFNTKYDSWNVDSSGVAALSSTGNVNVEYPLYAPNRPVGTVAADEIFYKIKLQYTGPARRAGEAVLAMDAVNPMKQPRRAWQYLPGQRRVKLAPDLAYDTPNPGTMGAATYDDAFLFNGALDRYDFKLVGKKEMYVPYNTYKLSYHEKTADVTTPHHVNPDLMRWELHRVWVVEATLKPGKRHIYSKRNFYLDEDSWIAVASDEYDARGQLYRGGFAHLTQSYDVQAPDSFNHMLYDFVSGVYNINGVYGPYGGLKYIEPLSKAQWVPESLAGAGIR</sequence>
<keyword evidence="1" id="KW-0732">Signal</keyword>
<accession>A0A2S6FJ94</accession>
<gene>
    <name evidence="2" type="ORF">CD175_14650</name>
</gene>
<reference evidence="3" key="1">
    <citation type="submission" date="2017-06" db="EMBL/GenBank/DDBJ databases">
        <authorList>
            <person name="Furmanczyk E.M."/>
        </authorList>
    </citation>
    <scope>NUCLEOTIDE SEQUENCE [LARGE SCALE GENOMIC DNA]</scope>
    <source>
        <strain evidence="3">AP3_16</strain>
    </source>
</reference>
<dbReference type="Pfam" id="PF07044">
    <property type="entry name" value="DUF1329"/>
    <property type="match status" value="1"/>
</dbReference>
<comment type="caution">
    <text evidence="2">The sequence shown here is derived from an EMBL/GenBank/DDBJ whole genome shotgun (WGS) entry which is preliminary data.</text>
</comment>
<feature type="signal peptide" evidence="1">
    <location>
        <begin position="1"/>
        <end position="22"/>
    </location>
</feature>
<evidence type="ECO:0000256" key="1">
    <source>
        <dbReference type="SAM" id="SignalP"/>
    </source>
</evidence>
<dbReference type="EMBL" id="NIRS01000004">
    <property type="protein sequence ID" value="PPK37524.1"/>
    <property type="molecule type" value="Genomic_DNA"/>
</dbReference>
<protein>
    <submittedName>
        <fullName evidence="2">Outer membrane lipoprotein-sorting protein</fullName>
    </submittedName>
</protein>
<dbReference type="Proteomes" id="UP000238541">
    <property type="component" value="Unassembled WGS sequence"/>
</dbReference>
<keyword evidence="3" id="KW-1185">Reference proteome</keyword>
<feature type="chain" id="PRO_5015642035" evidence="1">
    <location>
        <begin position="23"/>
        <end position="454"/>
    </location>
</feature>
<keyword evidence="2" id="KW-0449">Lipoprotein</keyword>
<dbReference type="RefSeq" id="WP_104449494.1">
    <property type="nucleotide sequence ID" value="NZ_NIRS01000004.1"/>
</dbReference>
<proteinExistence type="predicted"/>
<name>A0A2S6FJ94_9PSED</name>
<organism evidence="2 3">
    <name type="scientific">Pseudomonas laurylsulfatiphila</name>
    <dbReference type="NCBI Taxonomy" id="2011015"/>
    <lineage>
        <taxon>Bacteria</taxon>
        <taxon>Pseudomonadati</taxon>
        <taxon>Pseudomonadota</taxon>
        <taxon>Gammaproteobacteria</taxon>
        <taxon>Pseudomonadales</taxon>
        <taxon>Pseudomonadaceae</taxon>
        <taxon>Pseudomonas</taxon>
    </lineage>
</organism>
<dbReference type="Gene3D" id="2.50.20.10">
    <property type="entry name" value="Lipoprotein localisation LolA/LolB/LppX"/>
    <property type="match status" value="1"/>
</dbReference>
<dbReference type="AlphaFoldDB" id="A0A2S6FJ94"/>
<evidence type="ECO:0000313" key="2">
    <source>
        <dbReference type="EMBL" id="PPK37524.1"/>
    </source>
</evidence>
<evidence type="ECO:0000313" key="3">
    <source>
        <dbReference type="Proteomes" id="UP000238541"/>
    </source>
</evidence>